<dbReference type="PANTHER" id="PTHR45639:SF34">
    <property type="entry name" value="CHAPERONE PROTEIN DNAK"/>
    <property type="match status" value="1"/>
</dbReference>
<dbReference type="Gene3D" id="3.30.30.30">
    <property type="match status" value="1"/>
</dbReference>
<dbReference type="Gene3D" id="3.30.420.40">
    <property type="match status" value="2"/>
</dbReference>
<dbReference type="GO" id="GO:0005524">
    <property type="term" value="F:ATP binding"/>
    <property type="evidence" value="ECO:0007669"/>
    <property type="project" value="UniProtKB-KW"/>
</dbReference>
<evidence type="ECO:0000256" key="1">
    <source>
        <dbReference type="ARBA" id="ARBA00022741"/>
    </source>
</evidence>
<reference evidence="3" key="1">
    <citation type="submission" date="2006-10" db="EMBL/GenBank/DDBJ databases">
        <authorList>
            <person name="Amadeo P."/>
            <person name="Zhao Q."/>
            <person name="Wortman J."/>
            <person name="Fraser-Liggett C."/>
            <person name="Carlton J."/>
        </authorList>
    </citation>
    <scope>NUCLEOTIDE SEQUENCE</scope>
    <source>
        <strain evidence="3">G3</strain>
    </source>
</reference>
<evidence type="ECO:0000313" key="4">
    <source>
        <dbReference type="Proteomes" id="UP000001542"/>
    </source>
</evidence>
<dbReference type="SMR" id="A2FZ97"/>
<evidence type="ECO:0000313" key="3">
    <source>
        <dbReference type="EMBL" id="EAX89766.1"/>
    </source>
</evidence>
<dbReference type="Proteomes" id="UP000001542">
    <property type="component" value="Unassembled WGS sequence"/>
</dbReference>
<proteinExistence type="predicted"/>
<protein>
    <recommendedName>
        <fullName evidence="5">DnaK protein</fullName>
    </recommendedName>
</protein>
<accession>A2FZ97</accession>
<dbReference type="PANTHER" id="PTHR45639">
    <property type="entry name" value="HSC70CB, ISOFORM G-RELATED"/>
    <property type="match status" value="1"/>
</dbReference>
<dbReference type="AlphaFoldDB" id="A2FZ97"/>
<sequence length="387" mass="43892">MLGIDLGTFNTRASYFNPETGEKTLTRNVQFNGNDSLFSGIVFEENQTLVGDSSNIYKIPTKTMFKFKTIIDNPSRFEDIAEKAGFHLSEKDGSNCIQIGPNQYNLIYMLSLIFNTINKNFSNVSNSTSDVKTTIAIPPSFDETHKKTIKEACDLANIKIDKFISEPTAALLKYKSIDETENATVAMIDYGYSGLTVTFLKMTGYQFDIIVSVKKSEFCVENVDRMIIRFVLDQYKQKYPNDEPSSEAISRLKEETMKCREAMTSVKKFDFHIENFCNDHTLEYKMRRNTFYSASEDIFDSTPAVIRDAFAKSKMKRNEINLVLCRGACINHILDYIKEYFIGITVDADFDENGTAVAQGCALSYKKDIEEKFDDPSTSGSKCCLLI</sequence>
<dbReference type="eggNOG" id="KOG0100">
    <property type="taxonomic scope" value="Eukaryota"/>
</dbReference>
<organism evidence="3 4">
    <name type="scientific">Trichomonas vaginalis (strain ATCC PRA-98 / G3)</name>
    <dbReference type="NCBI Taxonomy" id="412133"/>
    <lineage>
        <taxon>Eukaryota</taxon>
        <taxon>Metamonada</taxon>
        <taxon>Parabasalia</taxon>
        <taxon>Trichomonadida</taxon>
        <taxon>Trichomonadidae</taxon>
        <taxon>Trichomonas</taxon>
    </lineage>
</organism>
<name>A2FZ97_TRIV3</name>
<keyword evidence="1" id="KW-0547">Nucleotide-binding</keyword>
<evidence type="ECO:0008006" key="5">
    <source>
        <dbReference type="Google" id="ProtNLM"/>
    </source>
</evidence>
<dbReference type="STRING" id="5722.A2FZ97"/>
<reference evidence="3" key="2">
    <citation type="journal article" date="2007" name="Science">
        <title>Draft genome sequence of the sexually transmitted pathogen Trichomonas vaginalis.</title>
        <authorList>
            <person name="Carlton J.M."/>
            <person name="Hirt R.P."/>
            <person name="Silva J.C."/>
            <person name="Delcher A.L."/>
            <person name="Schatz M."/>
            <person name="Zhao Q."/>
            <person name="Wortman J.R."/>
            <person name="Bidwell S.L."/>
            <person name="Alsmark U.C.M."/>
            <person name="Besteiro S."/>
            <person name="Sicheritz-Ponten T."/>
            <person name="Noel C.J."/>
            <person name="Dacks J.B."/>
            <person name="Foster P.G."/>
            <person name="Simillion C."/>
            <person name="Van de Peer Y."/>
            <person name="Miranda-Saavedra D."/>
            <person name="Barton G.J."/>
            <person name="Westrop G.D."/>
            <person name="Mueller S."/>
            <person name="Dessi D."/>
            <person name="Fiori P.L."/>
            <person name="Ren Q."/>
            <person name="Paulsen I."/>
            <person name="Zhang H."/>
            <person name="Bastida-Corcuera F.D."/>
            <person name="Simoes-Barbosa A."/>
            <person name="Brown M.T."/>
            <person name="Hayes R.D."/>
            <person name="Mukherjee M."/>
            <person name="Okumura C.Y."/>
            <person name="Schneider R."/>
            <person name="Smith A.J."/>
            <person name="Vanacova S."/>
            <person name="Villalvazo M."/>
            <person name="Haas B.J."/>
            <person name="Pertea M."/>
            <person name="Feldblyum T.V."/>
            <person name="Utterback T.R."/>
            <person name="Shu C.L."/>
            <person name="Osoegawa K."/>
            <person name="de Jong P.J."/>
            <person name="Hrdy I."/>
            <person name="Horvathova L."/>
            <person name="Zubacova Z."/>
            <person name="Dolezal P."/>
            <person name="Malik S.B."/>
            <person name="Logsdon J.M. Jr."/>
            <person name="Henze K."/>
            <person name="Gupta A."/>
            <person name="Wang C.C."/>
            <person name="Dunne R.L."/>
            <person name="Upcroft J.A."/>
            <person name="Upcroft P."/>
            <person name="White O."/>
            <person name="Salzberg S.L."/>
            <person name="Tang P."/>
            <person name="Chiu C.-H."/>
            <person name="Lee Y.-S."/>
            <person name="Embley T.M."/>
            <person name="Coombs G.H."/>
            <person name="Mottram J.C."/>
            <person name="Tachezy J."/>
            <person name="Fraser-Liggett C.M."/>
            <person name="Johnson P.J."/>
        </authorList>
    </citation>
    <scope>NUCLEOTIDE SEQUENCE [LARGE SCALE GENOMIC DNA]</scope>
    <source>
        <strain evidence="3">G3</strain>
    </source>
</reference>
<evidence type="ECO:0000256" key="2">
    <source>
        <dbReference type="ARBA" id="ARBA00022840"/>
    </source>
</evidence>
<dbReference type="Pfam" id="PF00012">
    <property type="entry name" value="HSP70"/>
    <property type="match status" value="1"/>
</dbReference>
<dbReference type="Gene3D" id="3.90.640.10">
    <property type="entry name" value="Actin, Chain A, domain 4"/>
    <property type="match status" value="1"/>
</dbReference>
<dbReference type="VEuPathDB" id="TrichDB:TVAGG3_1022300"/>
<gene>
    <name evidence="3" type="ORF">TVAG_352340</name>
</gene>
<dbReference type="KEGG" id="tva:4747440"/>
<keyword evidence="2" id="KW-0067">ATP-binding</keyword>
<dbReference type="InterPro" id="IPR013126">
    <property type="entry name" value="Hsp_70_fam"/>
</dbReference>
<dbReference type="SUPFAM" id="SSF53067">
    <property type="entry name" value="Actin-like ATPase domain"/>
    <property type="match status" value="2"/>
</dbReference>
<dbReference type="VEuPathDB" id="TrichDB:TVAG_352340"/>
<dbReference type="GO" id="GO:0140662">
    <property type="term" value="F:ATP-dependent protein folding chaperone"/>
    <property type="evidence" value="ECO:0007669"/>
    <property type="project" value="InterPro"/>
</dbReference>
<keyword evidence="4" id="KW-1185">Reference proteome</keyword>
<dbReference type="RefSeq" id="XP_001302696.1">
    <property type="nucleotide sequence ID" value="XM_001302695.1"/>
</dbReference>
<dbReference type="InterPro" id="IPR043129">
    <property type="entry name" value="ATPase_NBD"/>
</dbReference>
<dbReference type="InParanoid" id="A2FZ97"/>
<dbReference type="EMBL" id="DS114168">
    <property type="protein sequence ID" value="EAX89766.1"/>
    <property type="molecule type" value="Genomic_DNA"/>
</dbReference>